<reference evidence="2" key="2">
    <citation type="journal article" date="2021" name="PeerJ">
        <title>Extensive microbial diversity within the chicken gut microbiome revealed by metagenomics and culture.</title>
        <authorList>
            <person name="Gilroy R."/>
            <person name="Ravi A."/>
            <person name="Getino M."/>
            <person name="Pursley I."/>
            <person name="Horton D.L."/>
            <person name="Alikhan N.F."/>
            <person name="Baker D."/>
            <person name="Gharbi K."/>
            <person name="Hall N."/>
            <person name="Watson M."/>
            <person name="Adriaenssens E.M."/>
            <person name="Foster-Nyarko E."/>
            <person name="Jarju S."/>
            <person name="Secka A."/>
            <person name="Antonio M."/>
            <person name="Oren A."/>
            <person name="Chaudhuri R.R."/>
            <person name="La Ragione R."/>
            <person name="Hildebrand F."/>
            <person name="Pallen M.J."/>
        </authorList>
    </citation>
    <scope>NUCLEOTIDE SEQUENCE</scope>
    <source>
        <strain evidence="2">20514</strain>
    </source>
</reference>
<evidence type="ECO:0000313" key="2">
    <source>
        <dbReference type="EMBL" id="MBO8447953.1"/>
    </source>
</evidence>
<dbReference type="Proteomes" id="UP000810252">
    <property type="component" value="Unassembled WGS sequence"/>
</dbReference>
<name>A0A9D9EJ76_9BACT</name>
<dbReference type="InterPro" id="IPR038653">
    <property type="entry name" value="Put_CMD_sf"/>
</dbReference>
<accession>A0A9D9EJ76</accession>
<dbReference type="Gene3D" id="2.60.120.890">
    <property type="entry name" value="BT2081, beta-jelly-roll domain"/>
    <property type="match status" value="1"/>
</dbReference>
<evidence type="ECO:0000313" key="3">
    <source>
        <dbReference type="Proteomes" id="UP000810252"/>
    </source>
</evidence>
<dbReference type="EMBL" id="JADIMQ010000024">
    <property type="protein sequence ID" value="MBO8447953.1"/>
    <property type="molecule type" value="Genomic_DNA"/>
</dbReference>
<dbReference type="CDD" id="cd00063">
    <property type="entry name" value="FN3"/>
    <property type="match status" value="1"/>
</dbReference>
<dbReference type="PROSITE" id="PS51257">
    <property type="entry name" value="PROKAR_LIPOPROTEIN"/>
    <property type="match status" value="1"/>
</dbReference>
<sequence length="536" mass="58765">MYICKMSGLMRKILGRYIPFLAVLALSACIRNDIPYPVVELSVTSVTGEGFTCAASDIDASSRTAVIHLDETTDISNVVISEVGVTEGARADVTFPGIFDMRSDLHLVLELYQQYEWTIKAEQAIERSFRVEGQIGASEIDAVKHEARAYVPEGTDMSSINILEMKLGPEGITTYSPAKEEITSFETYRTVDVKYHSFTETWTLYLETTDVLASMGSAVAGTRVMWLEGSGVPDTGLGFRYRKSGEETWTEVADADLTVSGGTISAYVGGLEPETVYEVVAYSDDYVSDAVTVTTGTDVQLHNMSFDNWYQSGGSWYPDLDSSYQIWDSANPGSSVVGTNPTTPEETDVAVAGDGKKAARLQTHVVFGMIAAGNVYTGKFLGLAGLSGARLNWGVEFTARPTALKGYYKYQPELISDSDDDHSGLVGKLDTCQIQILLTDWDTPFKVNTSAGKFVNFDADYVLAYGKFEPEVSGDMQNYEEFTIPLEYRDLTREPKYIVITACASKYGDYFTGGEGSVLLVDELELEYDKLPDDGL</sequence>
<dbReference type="AlphaFoldDB" id="A0A9D9EJ76"/>
<dbReference type="InterPro" id="IPR025112">
    <property type="entry name" value="PCMD"/>
</dbReference>
<dbReference type="InterPro" id="IPR003961">
    <property type="entry name" value="FN3_dom"/>
</dbReference>
<dbReference type="Pfam" id="PF13201">
    <property type="entry name" value="PCMD"/>
    <property type="match status" value="1"/>
</dbReference>
<reference evidence="2" key="1">
    <citation type="submission" date="2020-10" db="EMBL/GenBank/DDBJ databases">
        <authorList>
            <person name="Gilroy R."/>
        </authorList>
    </citation>
    <scope>NUCLEOTIDE SEQUENCE</scope>
    <source>
        <strain evidence="2">20514</strain>
    </source>
</reference>
<protein>
    <submittedName>
        <fullName evidence="2">PCMD domain-containing protein</fullName>
    </submittedName>
</protein>
<feature type="domain" description="Putative carbohydrate metabolism" evidence="1">
    <location>
        <begin position="306"/>
        <end position="526"/>
    </location>
</feature>
<evidence type="ECO:0000259" key="1">
    <source>
        <dbReference type="Pfam" id="PF13201"/>
    </source>
</evidence>
<proteinExistence type="predicted"/>
<gene>
    <name evidence="2" type="ORF">IAC29_01615</name>
</gene>
<organism evidence="2 3">
    <name type="scientific">Candidatus Cryptobacteroides merdigallinarum</name>
    <dbReference type="NCBI Taxonomy" id="2840770"/>
    <lineage>
        <taxon>Bacteria</taxon>
        <taxon>Pseudomonadati</taxon>
        <taxon>Bacteroidota</taxon>
        <taxon>Bacteroidia</taxon>
        <taxon>Bacteroidales</taxon>
        <taxon>Candidatus Cryptobacteroides</taxon>
    </lineage>
</organism>
<comment type="caution">
    <text evidence="2">The sequence shown here is derived from an EMBL/GenBank/DDBJ whole genome shotgun (WGS) entry which is preliminary data.</text>
</comment>